<dbReference type="EMBL" id="DS022259">
    <property type="protein sequence ID" value="EWG53546.1"/>
    <property type="molecule type" value="Genomic_DNA"/>
</dbReference>
<dbReference type="AlphaFoldDB" id="W7MR32"/>
<evidence type="ECO:0008006" key="3">
    <source>
        <dbReference type="Google" id="ProtNLM"/>
    </source>
</evidence>
<dbReference type="KEGG" id="fvr:FVEG_11954"/>
<evidence type="ECO:0000313" key="2">
    <source>
        <dbReference type="Proteomes" id="UP000009096"/>
    </source>
</evidence>
<dbReference type="Proteomes" id="UP000009096">
    <property type="component" value="Chromosome 4"/>
</dbReference>
<gene>
    <name evidence="1" type="ORF">FVEG_11954</name>
</gene>
<sequence>MGMPTKSLSSLDSRWKPLQSHFHSVMAPLSFLDCPKEVQLGIAELLLQPDAANLSLTCRALHSLAEPLVYSTIQITWSRQYYPPITKALLLLRALLERPDLRSHVRSIEFSGDGFIDYDDPPWPGETPEAPEVPDLPLDKLTIAIRRTGVSESTANEWTSKVLYADRHRHLQVGEELQLGIIKKTQSATSDAVAAVIVSLLPDLERLTVSENWYNKARLLGLMFQLSLCRADQHATQGAQLTFSSLKYVSLYPMLHEDTNTEPDKADHDLCLFYLPSIQHLSTSIQNPTPFSWPGASAPNPVSLTSLNIFRLRETRLAPVLSVAKNLKKLRYNWFYRPDFDKEVNTSTLMLDELAMALLEVKDSLEDLEITAETCLAYTRGDIEPPDFTLHESLAEMRSMRRLKTLNVPWSFLTGLTELSSTGRLGNALPQTLEHLIFSRFRLRPVPYNDRDGAMISAFEKELETGSLSHLTQLKSVKLPPSFASRGMSEVCKERIEALGKKFNLKLESQKRDLSKII</sequence>
<dbReference type="VEuPathDB" id="FungiDB:FVEG_11954"/>
<protein>
    <recommendedName>
        <fullName evidence="3">F-box domain-containing protein</fullName>
    </recommendedName>
</protein>
<organism evidence="1 2">
    <name type="scientific">Gibberella moniliformis (strain M3125 / FGSC 7600)</name>
    <name type="common">Maize ear and stalk rot fungus</name>
    <name type="synonym">Fusarium verticillioides</name>
    <dbReference type="NCBI Taxonomy" id="334819"/>
    <lineage>
        <taxon>Eukaryota</taxon>
        <taxon>Fungi</taxon>
        <taxon>Dikarya</taxon>
        <taxon>Ascomycota</taxon>
        <taxon>Pezizomycotina</taxon>
        <taxon>Sordariomycetes</taxon>
        <taxon>Hypocreomycetidae</taxon>
        <taxon>Hypocreales</taxon>
        <taxon>Nectriaceae</taxon>
        <taxon>Fusarium</taxon>
        <taxon>Fusarium fujikuroi species complex</taxon>
    </lineage>
</organism>
<evidence type="ECO:0000313" key="1">
    <source>
        <dbReference type="EMBL" id="EWG53546.1"/>
    </source>
</evidence>
<accession>W7MR32</accession>
<name>W7MR32_GIBM7</name>
<reference evidence="1 2" key="1">
    <citation type="journal article" date="2010" name="Nature">
        <title>Comparative genomics reveals mobile pathogenicity chromosomes in Fusarium.</title>
        <authorList>
            <person name="Ma L.J."/>
            <person name="van der Does H.C."/>
            <person name="Borkovich K.A."/>
            <person name="Coleman J.J."/>
            <person name="Daboussi M.J."/>
            <person name="Di Pietro A."/>
            <person name="Dufresne M."/>
            <person name="Freitag M."/>
            <person name="Grabherr M."/>
            <person name="Henrissat B."/>
            <person name="Houterman P.M."/>
            <person name="Kang S."/>
            <person name="Shim W.B."/>
            <person name="Woloshuk C."/>
            <person name="Xie X."/>
            <person name="Xu J.R."/>
            <person name="Antoniw J."/>
            <person name="Baker S.E."/>
            <person name="Bluhm B.H."/>
            <person name="Breakspear A."/>
            <person name="Brown D.W."/>
            <person name="Butchko R.A."/>
            <person name="Chapman S."/>
            <person name="Coulson R."/>
            <person name="Coutinho P.M."/>
            <person name="Danchin E.G."/>
            <person name="Diener A."/>
            <person name="Gale L.R."/>
            <person name="Gardiner D.M."/>
            <person name="Goff S."/>
            <person name="Hammond-Kosack K.E."/>
            <person name="Hilburn K."/>
            <person name="Hua-Van A."/>
            <person name="Jonkers W."/>
            <person name="Kazan K."/>
            <person name="Kodira C.D."/>
            <person name="Koehrsen M."/>
            <person name="Kumar L."/>
            <person name="Lee Y.H."/>
            <person name="Li L."/>
            <person name="Manners J.M."/>
            <person name="Miranda-Saavedra D."/>
            <person name="Mukherjee M."/>
            <person name="Park G."/>
            <person name="Park J."/>
            <person name="Park S.Y."/>
            <person name="Proctor R.H."/>
            <person name="Regev A."/>
            <person name="Ruiz-Roldan M.C."/>
            <person name="Sain D."/>
            <person name="Sakthikumar S."/>
            <person name="Sykes S."/>
            <person name="Schwartz D.C."/>
            <person name="Turgeon B.G."/>
            <person name="Wapinski I."/>
            <person name="Yoder O."/>
            <person name="Young S."/>
            <person name="Zeng Q."/>
            <person name="Zhou S."/>
            <person name="Galagan J."/>
            <person name="Cuomo C.A."/>
            <person name="Kistler H.C."/>
            <person name="Rep M."/>
        </authorList>
    </citation>
    <scope>NUCLEOTIDE SEQUENCE [LARGE SCALE GENOMIC DNA]</scope>
    <source>
        <strain evidence="2">M3125 / FGSC 7600</strain>
    </source>
</reference>
<dbReference type="OrthoDB" id="4191831at2759"/>
<proteinExistence type="predicted"/>
<dbReference type="GeneID" id="30069433"/>
<dbReference type="EMBL" id="CM000581">
    <property type="protein sequence ID" value="EWG53546.1"/>
    <property type="molecule type" value="Genomic_DNA"/>
</dbReference>
<dbReference type="eggNOG" id="ENOG502SN3Z">
    <property type="taxonomic scope" value="Eukaryota"/>
</dbReference>
<keyword evidence="2" id="KW-1185">Reference proteome</keyword>
<dbReference type="RefSeq" id="XP_018759737.1">
    <property type="nucleotide sequence ID" value="XM_018901278.1"/>
</dbReference>